<gene>
    <name evidence="1" type="ORF">LMG26690_04071</name>
</gene>
<sequence>MWILIPLGALGVSSILWRQWRLLLRQLPDRAEHLVLF</sequence>
<evidence type="ECO:0000313" key="2">
    <source>
        <dbReference type="Proteomes" id="UP000494214"/>
    </source>
</evidence>
<reference evidence="1 2" key="1">
    <citation type="submission" date="2020-04" db="EMBL/GenBank/DDBJ databases">
        <authorList>
            <person name="De Canck E."/>
        </authorList>
    </citation>
    <scope>NUCLEOTIDE SEQUENCE [LARGE SCALE GENOMIC DNA]</scope>
    <source>
        <strain evidence="1 2">LMG 26690</strain>
    </source>
</reference>
<dbReference type="Proteomes" id="UP000494214">
    <property type="component" value="Unassembled WGS sequence"/>
</dbReference>
<organism evidence="1 2">
    <name type="scientific">Achromobacter animicus</name>
    <dbReference type="NCBI Taxonomy" id="1389935"/>
    <lineage>
        <taxon>Bacteria</taxon>
        <taxon>Pseudomonadati</taxon>
        <taxon>Pseudomonadota</taxon>
        <taxon>Betaproteobacteria</taxon>
        <taxon>Burkholderiales</taxon>
        <taxon>Alcaligenaceae</taxon>
        <taxon>Achromobacter</taxon>
    </lineage>
</organism>
<keyword evidence="2" id="KW-1185">Reference proteome</keyword>
<accession>A0A6S7ABT0</accession>
<protein>
    <submittedName>
        <fullName evidence="1">Uncharacterized protein</fullName>
    </submittedName>
</protein>
<evidence type="ECO:0000313" key="1">
    <source>
        <dbReference type="EMBL" id="CAB3722906.1"/>
    </source>
</evidence>
<dbReference type="EMBL" id="CADIJM010000010">
    <property type="protein sequence ID" value="CAB3722906.1"/>
    <property type="molecule type" value="Genomic_DNA"/>
</dbReference>
<proteinExistence type="predicted"/>
<dbReference type="AlphaFoldDB" id="A0A6S7ABT0"/>
<name>A0A6S7ABT0_9BURK</name>